<proteinExistence type="predicted"/>
<evidence type="ECO:0000256" key="3">
    <source>
        <dbReference type="SAM" id="SignalP"/>
    </source>
</evidence>
<evidence type="ECO:0000313" key="6">
    <source>
        <dbReference type="Proteomes" id="UP000748531"/>
    </source>
</evidence>
<dbReference type="InterPro" id="IPR050473">
    <property type="entry name" value="A2M/Complement_sys"/>
</dbReference>
<dbReference type="AlphaFoldDB" id="A0A8J4SSP0"/>
<comment type="caution">
    <text evidence="5">The sequence shown here is derived from an EMBL/GenBank/DDBJ whole genome shotgun (WGS) entry which is preliminary data.</text>
</comment>
<feature type="domain" description="Macroglobulin" evidence="4">
    <location>
        <begin position="148"/>
        <end position="251"/>
    </location>
</feature>
<dbReference type="OrthoDB" id="9998011at2759"/>
<keyword evidence="6" id="KW-1185">Reference proteome</keyword>
<feature type="signal peptide" evidence="3">
    <location>
        <begin position="1"/>
        <end position="19"/>
    </location>
</feature>
<reference evidence="5" key="1">
    <citation type="submission" date="2019-05" db="EMBL/GenBank/DDBJ databases">
        <title>Annotation for the trematode Paragonimus heterotremus.</title>
        <authorList>
            <person name="Choi Y.-J."/>
        </authorList>
    </citation>
    <scope>NUCLEOTIDE SEQUENCE</scope>
    <source>
        <strain evidence="5">LC</strain>
    </source>
</reference>
<dbReference type="InterPro" id="IPR002890">
    <property type="entry name" value="MG2"/>
</dbReference>
<dbReference type="EMBL" id="LUCH01014738">
    <property type="protein sequence ID" value="KAF5395345.1"/>
    <property type="molecule type" value="Genomic_DNA"/>
</dbReference>
<feature type="chain" id="PRO_5035174325" description="Macroglobulin domain-containing protein" evidence="3">
    <location>
        <begin position="20"/>
        <end position="266"/>
    </location>
</feature>
<feature type="non-terminal residue" evidence="5">
    <location>
        <position position="266"/>
    </location>
</feature>
<accession>A0A8J4SSP0</accession>
<keyword evidence="2" id="KW-0882">Thioester bond</keyword>
<dbReference type="Pfam" id="PF01835">
    <property type="entry name" value="MG2"/>
    <property type="match status" value="1"/>
</dbReference>
<evidence type="ECO:0000256" key="1">
    <source>
        <dbReference type="ARBA" id="ARBA00022729"/>
    </source>
</evidence>
<keyword evidence="1 3" id="KW-0732">Signal</keyword>
<dbReference type="PANTHER" id="PTHR11412:SF136">
    <property type="entry name" value="CD109 ANTIGEN"/>
    <property type="match status" value="1"/>
</dbReference>
<dbReference type="PANTHER" id="PTHR11412">
    <property type="entry name" value="MACROGLOBULIN / COMPLEMENT"/>
    <property type="match status" value="1"/>
</dbReference>
<gene>
    <name evidence="5" type="ORF">PHET_12351</name>
</gene>
<name>A0A8J4SSP0_9TREM</name>
<sequence>MQTISVAFLLISVVFTVNAWDPYPDSFPTLGPVVSIAPVHLEFGQTAQIHAFSARPVVIRLKTLSGRQNQFDFNEQYFSRPFNNFHRTVIDYDCPLDMEDLEEDMTKWPVRVQLTANFLDQKSDQTEEENEPIVMKHRFTVHRRYKILFIETDKPQYRQNETVHLSVLVIRPASWTLYKTANLSERITAIVDSDRIDSLVVRTPTGVTVEQWTNITEDQAQVLSVSLPADAMPGNWSIVCSTDGLEVRTDFLVSDVMRALPTVHFG</sequence>
<dbReference type="Proteomes" id="UP000748531">
    <property type="component" value="Unassembled WGS sequence"/>
</dbReference>
<dbReference type="GO" id="GO:0004866">
    <property type="term" value="F:endopeptidase inhibitor activity"/>
    <property type="evidence" value="ECO:0007669"/>
    <property type="project" value="InterPro"/>
</dbReference>
<evidence type="ECO:0000256" key="2">
    <source>
        <dbReference type="ARBA" id="ARBA00022966"/>
    </source>
</evidence>
<evidence type="ECO:0000313" key="5">
    <source>
        <dbReference type="EMBL" id="KAF5395345.1"/>
    </source>
</evidence>
<protein>
    <recommendedName>
        <fullName evidence="4">Macroglobulin domain-containing protein</fullName>
    </recommendedName>
</protein>
<organism evidence="5 6">
    <name type="scientific">Paragonimus heterotremus</name>
    <dbReference type="NCBI Taxonomy" id="100268"/>
    <lineage>
        <taxon>Eukaryota</taxon>
        <taxon>Metazoa</taxon>
        <taxon>Spiralia</taxon>
        <taxon>Lophotrochozoa</taxon>
        <taxon>Platyhelminthes</taxon>
        <taxon>Trematoda</taxon>
        <taxon>Digenea</taxon>
        <taxon>Plagiorchiida</taxon>
        <taxon>Troglotremata</taxon>
        <taxon>Troglotrematidae</taxon>
        <taxon>Paragonimus</taxon>
    </lineage>
</organism>
<evidence type="ECO:0000259" key="4">
    <source>
        <dbReference type="Pfam" id="PF01835"/>
    </source>
</evidence>
<dbReference type="Gene3D" id="2.60.40.1930">
    <property type="match status" value="1"/>
</dbReference>